<dbReference type="Proteomes" id="UP000664144">
    <property type="component" value="Unassembled WGS sequence"/>
</dbReference>
<comment type="caution">
    <text evidence="2">The sequence shown here is derived from an EMBL/GenBank/DDBJ whole genome shotgun (WGS) entry which is preliminary data.</text>
</comment>
<accession>A0A939EVX7</accession>
<evidence type="ECO:0000256" key="1">
    <source>
        <dbReference type="SAM" id="MobiDB-lite"/>
    </source>
</evidence>
<keyword evidence="3" id="KW-1185">Reference proteome</keyword>
<organism evidence="2 3">
    <name type="scientific">Hymenobacter telluris</name>
    <dbReference type="NCBI Taxonomy" id="2816474"/>
    <lineage>
        <taxon>Bacteria</taxon>
        <taxon>Pseudomonadati</taxon>
        <taxon>Bacteroidota</taxon>
        <taxon>Cytophagia</taxon>
        <taxon>Cytophagales</taxon>
        <taxon>Hymenobacteraceae</taxon>
        <taxon>Hymenobacter</taxon>
    </lineage>
</organism>
<feature type="region of interest" description="Disordered" evidence="1">
    <location>
        <begin position="274"/>
        <end position="310"/>
    </location>
</feature>
<evidence type="ECO:0000313" key="2">
    <source>
        <dbReference type="EMBL" id="MBO0357620.1"/>
    </source>
</evidence>
<protein>
    <recommendedName>
        <fullName evidence="4">Trimeric autotransporter adhesin YadA-like head domain-containing protein</fullName>
    </recommendedName>
</protein>
<evidence type="ECO:0000313" key="3">
    <source>
        <dbReference type="Proteomes" id="UP000664144"/>
    </source>
</evidence>
<evidence type="ECO:0008006" key="4">
    <source>
        <dbReference type="Google" id="ProtNLM"/>
    </source>
</evidence>
<dbReference type="RefSeq" id="WP_206982931.1">
    <property type="nucleotide sequence ID" value="NZ_JAFLQZ010000003.1"/>
</dbReference>
<dbReference type="EMBL" id="JAFLQZ010000003">
    <property type="protein sequence ID" value="MBO0357620.1"/>
    <property type="molecule type" value="Genomic_DNA"/>
</dbReference>
<gene>
    <name evidence="2" type="ORF">J0X19_06660</name>
</gene>
<sequence length="711" mass="71715">MLLLVGLNPLAVQAQVGVGTTTPDASAALHVSATNKGVLFPQVNLASLTDAAAVPSPAPSVLVFNTNAALSGGVGFYYNAGTAAAPAWTRLNTGTTPAGANWNLTGNAATDPTVNYLGTTDRQPLVLRTQGTEKARLGLNGAWWLGGAPIGSPTYPDNNVLMGYQAGNALATADINNQFVGYQAGFNSTSSFNQFTGFQAGYSTTNGTDNYFSGMRAGYANTTGNYNHFVGYQAGLASTTASGNHFEGYRAGQSTTTGDKNHFVGYTAGMANTTGRENSFSGHESGRSNTTGSRNVFSGRSTGYANTSGDDNVFAGTNSGTSNTSGDNNAFLGAGSGHDNTTGNRNTYLGFNAGYHLRGTDNVTLGNAAGSGDVSSSVILLADQVTLVGSQAGQKNTADGTVAIGYQAGLNNTTGLGNQFVGYQAGLANTTGNENYASGYRAGLRLSSGDNNSLVGNLAGTSVSTGSYNTALGYNAASTLTTGSRNTLLGYDADVNSAGLSYAAAIGAGATVGASNALALGGSTSTTQVRVGIGTATPNSRLSLTPSLAEPKITLFDNGSTSAHYGFGVSTGQLNYHVSSSSGSHVFYAGGKNGDGTELLSITGNGEVQKPATGDANLLPIAYGRVVGNTSSTYPQAIITANTISGEVDIQFLGALAGRNLGNATVIVTCITTGRIAVAHGASSGHIIVNISNAATNAGAAGDFQFVVYQP</sequence>
<name>A0A939EVX7_9BACT</name>
<proteinExistence type="predicted"/>
<reference evidence="2" key="1">
    <citation type="submission" date="2021-03" db="EMBL/GenBank/DDBJ databases">
        <authorList>
            <person name="Kim M.K."/>
        </authorList>
    </citation>
    <scope>NUCLEOTIDE SEQUENCE</scope>
    <source>
        <strain evidence="2">BT186</strain>
    </source>
</reference>
<dbReference type="AlphaFoldDB" id="A0A939EVX7"/>